<dbReference type="GO" id="GO:0005886">
    <property type="term" value="C:plasma membrane"/>
    <property type="evidence" value="ECO:0007669"/>
    <property type="project" value="TreeGrafter"/>
</dbReference>
<evidence type="ECO:0000313" key="2">
    <source>
        <dbReference type="EMBL" id="KAA0195921.1"/>
    </source>
</evidence>
<dbReference type="Pfam" id="PF01275">
    <property type="entry name" value="Myelin_PLP"/>
    <property type="match status" value="1"/>
</dbReference>
<dbReference type="InterPro" id="IPR036259">
    <property type="entry name" value="MFS_trans_sf"/>
</dbReference>
<organism evidence="2 3">
    <name type="scientific">Fasciolopsis buskii</name>
    <dbReference type="NCBI Taxonomy" id="27845"/>
    <lineage>
        <taxon>Eukaryota</taxon>
        <taxon>Metazoa</taxon>
        <taxon>Spiralia</taxon>
        <taxon>Lophotrochozoa</taxon>
        <taxon>Platyhelminthes</taxon>
        <taxon>Trematoda</taxon>
        <taxon>Digenea</taxon>
        <taxon>Plagiorchiida</taxon>
        <taxon>Echinostomata</taxon>
        <taxon>Echinostomatoidea</taxon>
        <taxon>Fasciolidae</taxon>
        <taxon>Fasciolopsis</taxon>
    </lineage>
</organism>
<feature type="transmembrane region" description="Helical" evidence="1">
    <location>
        <begin position="6"/>
        <end position="34"/>
    </location>
</feature>
<evidence type="ECO:0000313" key="3">
    <source>
        <dbReference type="Proteomes" id="UP000728185"/>
    </source>
</evidence>
<keyword evidence="1" id="KW-0472">Membrane</keyword>
<dbReference type="SUPFAM" id="SSF103473">
    <property type="entry name" value="MFS general substrate transporter"/>
    <property type="match status" value="1"/>
</dbReference>
<evidence type="ECO:0000256" key="1">
    <source>
        <dbReference type="SAM" id="Phobius"/>
    </source>
</evidence>
<gene>
    <name evidence="2" type="ORF">FBUS_06299</name>
</gene>
<keyword evidence="1" id="KW-1133">Transmembrane helix</keyword>
<comment type="caution">
    <text evidence="2">The sequence shown here is derived from an EMBL/GenBank/DDBJ whole genome shotgun (WGS) entry which is preliminary data.</text>
</comment>
<proteinExistence type="predicted"/>
<dbReference type="AlphaFoldDB" id="A0A8E0S049"/>
<dbReference type="PANTHER" id="PTHR11683">
    <property type="entry name" value="MYELIN PROTEOLIPID"/>
    <property type="match status" value="1"/>
</dbReference>
<sequence length="283" mass="31499">MSRPQLIQIIGVIYAVFTMLFGLANVIAGALSTGRSRQKVYASRQAITCGLRSSRCLLVTTYLVTLAWLFLFVAFAVPTSLWSMLHTVCRHETDYWRSINADKDETQFTYTFNLTHYGLYRRPLDTSLYNEYVNSPSGFTQLCQEVSTVGPLFVIALFASFLVLIGLNCFAACLSSAIVRLDYAPEVERYRRFIASPVGNLGNSEAYSLHPLINHGTINQRTGVDAHGNSFVFNETASTSALPTAAYQYPGGGTSTIIDQSQTMPFSHHLQTYPVQPTYQPNR</sequence>
<protein>
    <submittedName>
        <fullName evidence="2">Neuronal membrane glycoprotein M6-b</fullName>
    </submittedName>
</protein>
<dbReference type="EMBL" id="LUCM01003351">
    <property type="protein sequence ID" value="KAA0195921.1"/>
    <property type="molecule type" value="Genomic_DNA"/>
</dbReference>
<dbReference type="GO" id="GO:0031175">
    <property type="term" value="P:neuron projection development"/>
    <property type="evidence" value="ECO:0007669"/>
    <property type="project" value="TreeGrafter"/>
</dbReference>
<dbReference type="OrthoDB" id="9993736at2759"/>
<feature type="transmembrane region" description="Helical" evidence="1">
    <location>
        <begin position="152"/>
        <end position="179"/>
    </location>
</feature>
<feature type="transmembrane region" description="Helical" evidence="1">
    <location>
        <begin position="55"/>
        <end position="77"/>
    </location>
</feature>
<reference evidence="2" key="1">
    <citation type="submission" date="2019-05" db="EMBL/GenBank/DDBJ databases">
        <title>Annotation for the trematode Fasciolopsis buski.</title>
        <authorList>
            <person name="Choi Y.-J."/>
        </authorList>
    </citation>
    <scope>NUCLEOTIDE SEQUENCE</scope>
    <source>
        <strain evidence="2">HT</strain>
        <tissue evidence="2">Whole worm</tissue>
    </source>
</reference>
<accession>A0A8E0S049</accession>
<keyword evidence="1" id="KW-0812">Transmembrane</keyword>
<dbReference type="PANTHER" id="PTHR11683:SF12">
    <property type="entry name" value="M6, ISOFORM F"/>
    <property type="match status" value="1"/>
</dbReference>
<name>A0A8E0S049_9TREM</name>
<dbReference type="InterPro" id="IPR001614">
    <property type="entry name" value="Myelin_PLP"/>
</dbReference>
<keyword evidence="3" id="KW-1185">Reference proteome</keyword>
<dbReference type="Proteomes" id="UP000728185">
    <property type="component" value="Unassembled WGS sequence"/>
</dbReference>